<dbReference type="EMBL" id="CM046114">
    <property type="protein sequence ID" value="KAI8420519.1"/>
    <property type="molecule type" value="Genomic_DNA"/>
</dbReference>
<sequence>MGLSASRASGVGNNLKHCTLWKADRSPACRAVMMALDALDLNINEVDVNMDKGEHRSPEMIVMNPLQTLPILKDRNLILNDSNAIATYMATRYWSPHASKLLPSDPGARAMIDQFMFFNSNVLYPRYKEAAHPILYKNCRYVPPNTMCDIQCAYADLEKMLQGRMFIGGSSPSMGDIMLIATVSTLNILVPIDQIEFPRVSSWVHRMSEEMFYTTANKKGLCEFARRLGELTGVQSTKD</sequence>
<evidence type="ECO:0000313" key="1">
    <source>
        <dbReference type="EMBL" id="KAI8420519.1"/>
    </source>
</evidence>
<comment type="caution">
    <text evidence="1">The sequence shown here is derived from an EMBL/GenBank/DDBJ whole genome shotgun (WGS) entry which is preliminary data.</text>
</comment>
<gene>
    <name evidence="1" type="ORF">MSG28_008992</name>
</gene>
<keyword evidence="2" id="KW-1185">Reference proteome</keyword>
<accession>A0ACC0J8R5</accession>
<evidence type="ECO:0000313" key="2">
    <source>
        <dbReference type="Proteomes" id="UP001064048"/>
    </source>
</evidence>
<proteinExistence type="predicted"/>
<protein>
    <submittedName>
        <fullName evidence="1">Uncharacterized protein</fullName>
    </submittedName>
</protein>
<reference evidence="1 2" key="1">
    <citation type="journal article" date="2022" name="Genome Biol. Evol.">
        <title>The Spruce Budworm Genome: Reconstructing the Evolutionary History of Antifreeze Proteins.</title>
        <authorList>
            <person name="Beliveau C."/>
            <person name="Gagne P."/>
            <person name="Picq S."/>
            <person name="Vernygora O."/>
            <person name="Keeling C.I."/>
            <person name="Pinkney K."/>
            <person name="Doucet D."/>
            <person name="Wen F."/>
            <person name="Johnston J.S."/>
            <person name="Maaroufi H."/>
            <person name="Boyle B."/>
            <person name="Laroche J."/>
            <person name="Dewar K."/>
            <person name="Juretic N."/>
            <person name="Blackburn G."/>
            <person name="Nisole A."/>
            <person name="Brunet B."/>
            <person name="Brandao M."/>
            <person name="Lumley L."/>
            <person name="Duan J."/>
            <person name="Quan G."/>
            <person name="Lucarotti C.J."/>
            <person name="Roe A.D."/>
            <person name="Sperling F.A.H."/>
            <person name="Levesque R.C."/>
            <person name="Cusson M."/>
        </authorList>
    </citation>
    <scope>NUCLEOTIDE SEQUENCE [LARGE SCALE GENOMIC DNA]</scope>
    <source>
        <strain evidence="1">Glfc:IPQL:Cfum</strain>
    </source>
</reference>
<organism evidence="1 2">
    <name type="scientific">Choristoneura fumiferana</name>
    <name type="common">Spruce budworm moth</name>
    <name type="synonym">Archips fumiferana</name>
    <dbReference type="NCBI Taxonomy" id="7141"/>
    <lineage>
        <taxon>Eukaryota</taxon>
        <taxon>Metazoa</taxon>
        <taxon>Ecdysozoa</taxon>
        <taxon>Arthropoda</taxon>
        <taxon>Hexapoda</taxon>
        <taxon>Insecta</taxon>
        <taxon>Pterygota</taxon>
        <taxon>Neoptera</taxon>
        <taxon>Endopterygota</taxon>
        <taxon>Lepidoptera</taxon>
        <taxon>Glossata</taxon>
        <taxon>Ditrysia</taxon>
        <taxon>Tortricoidea</taxon>
        <taxon>Tortricidae</taxon>
        <taxon>Tortricinae</taxon>
        <taxon>Choristoneura</taxon>
    </lineage>
</organism>
<dbReference type="Proteomes" id="UP001064048">
    <property type="component" value="Chromosome 14"/>
</dbReference>
<name>A0ACC0J8R5_CHOFU</name>